<dbReference type="SUPFAM" id="SSF46689">
    <property type="entry name" value="Homeodomain-like"/>
    <property type="match status" value="1"/>
</dbReference>
<dbReference type="InterPro" id="IPR009057">
    <property type="entry name" value="Homeodomain-like_sf"/>
</dbReference>
<sequence>MSMSFDHADHVYTIAGHASAAASSPIAASWRRCLTLYGLSPEEDRTPWRLTEAEFRQVRARSSVLIEEAGAEIDRLFAIVGKGGCCLLLTDENGIALERRGAAGDDREFRGVGLWSGTAWSEASVGTNGIGTALADERPVLILRDQHFLSQNTRLSCTTAPIRDHTGRIAAALDISTCRDDANEMTMSILSQAVRDAAARIEAGLFRRAFSAARILLVPVDGRMAPALLAVDRDDLVLGATRAARQVLGLDDRRIATGIAASDLLHEDRSEEGRDLDDAERAALRRVLTRAGGNVSQAADLLGISRATLYRKMKKLSIN</sequence>
<dbReference type="GO" id="GO:0043565">
    <property type="term" value="F:sequence-specific DNA binding"/>
    <property type="evidence" value="ECO:0007669"/>
    <property type="project" value="InterPro"/>
</dbReference>
<protein>
    <submittedName>
        <fullName evidence="3">GAF domain-containing protein</fullName>
    </submittedName>
</protein>
<dbReference type="PRINTS" id="PR01590">
    <property type="entry name" value="HTHFIS"/>
</dbReference>
<dbReference type="Proteomes" id="UP000440304">
    <property type="component" value="Unassembled WGS sequence"/>
</dbReference>
<evidence type="ECO:0000313" key="4">
    <source>
        <dbReference type="Proteomes" id="UP000440304"/>
    </source>
</evidence>
<dbReference type="Gene3D" id="1.10.10.60">
    <property type="entry name" value="Homeodomain-like"/>
    <property type="match status" value="1"/>
</dbReference>
<name>A0A6N8TKB9_SHIZO</name>
<dbReference type="Pfam" id="PF02954">
    <property type="entry name" value="HTH_8"/>
    <property type="match status" value="1"/>
</dbReference>
<dbReference type="Pfam" id="PF01590">
    <property type="entry name" value="GAF"/>
    <property type="match status" value="1"/>
</dbReference>
<dbReference type="Gene3D" id="3.30.450.40">
    <property type="match status" value="1"/>
</dbReference>
<dbReference type="RefSeq" id="WP_160787927.1">
    <property type="nucleotide sequence ID" value="NZ_CP086612.1"/>
</dbReference>
<organism evidence="3 4">
    <name type="scientific">Shinella zoogloeoides</name>
    <name type="common">Crabtreella saccharophila</name>
    <dbReference type="NCBI Taxonomy" id="352475"/>
    <lineage>
        <taxon>Bacteria</taxon>
        <taxon>Pseudomonadati</taxon>
        <taxon>Pseudomonadota</taxon>
        <taxon>Alphaproteobacteria</taxon>
        <taxon>Hyphomicrobiales</taxon>
        <taxon>Rhizobiaceae</taxon>
        <taxon>Shinella</taxon>
    </lineage>
</organism>
<feature type="domain" description="GAF" evidence="1">
    <location>
        <begin position="74"/>
        <end position="201"/>
    </location>
</feature>
<gene>
    <name evidence="3" type="ORF">GR156_20530</name>
</gene>
<evidence type="ECO:0000313" key="3">
    <source>
        <dbReference type="EMBL" id="MXO02706.1"/>
    </source>
</evidence>
<dbReference type="InterPro" id="IPR002197">
    <property type="entry name" value="HTH_Fis"/>
</dbReference>
<comment type="caution">
    <text evidence="3">The sequence shown here is derived from an EMBL/GenBank/DDBJ whole genome shotgun (WGS) entry which is preliminary data.</text>
</comment>
<evidence type="ECO:0000259" key="1">
    <source>
        <dbReference type="Pfam" id="PF01590"/>
    </source>
</evidence>
<reference evidence="3 4" key="1">
    <citation type="submission" date="2019-12" db="EMBL/GenBank/DDBJ databases">
        <title>Shinella granuli gen. nov., sp. nov., and proposal of the reclassification of Zoogloea ramigera ATCC 19623 as Shinella zoogloeoides sp. nov.</title>
        <authorList>
            <person name="Gao J."/>
        </authorList>
    </citation>
    <scope>NUCLEOTIDE SEQUENCE [LARGE SCALE GENOMIC DNA]</scope>
    <source>
        <strain evidence="3 4">DSM 287</strain>
    </source>
</reference>
<feature type="domain" description="DNA binding HTH" evidence="2">
    <location>
        <begin position="276"/>
        <end position="316"/>
    </location>
</feature>
<evidence type="ECO:0000259" key="2">
    <source>
        <dbReference type="Pfam" id="PF02954"/>
    </source>
</evidence>
<dbReference type="OrthoDB" id="9805953at2"/>
<dbReference type="EMBL" id="WUML01000028">
    <property type="protein sequence ID" value="MXO02706.1"/>
    <property type="molecule type" value="Genomic_DNA"/>
</dbReference>
<dbReference type="SUPFAM" id="SSF55781">
    <property type="entry name" value="GAF domain-like"/>
    <property type="match status" value="1"/>
</dbReference>
<dbReference type="InterPro" id="IPR003018">
    <property type="entry name" value="GAF"/>
</dbReference>
<dbReference type="AlphaFoldDB" id="A0A6N8TKB9"/>
<proteinExistence type="predicted"/>
<dbReference type="InterPro" id="IPR029016">
    <property type="entry name" value="GAF-like_dom_sf"/>
</dbReference>
<accession>A0A6N8TKB9</accession>